<name>A0AAW0A5K0_9AGAR</name>
<evidence type="ECO:0000256" key="1">
    <source>
        <dbReference type="SAM" id="Coils"/>
    </source>
</evidence>
<organism evidence="2 3">
    <name type="scientific">Favolaschia claudopus</name>
    <dbReference type="NCBI Taxonomy" id="2862362"/>
    <lineage>
        <taxon>Eukaryota</taxon>
        <taxon>Fungi</taxon>
        <taxon>Dikarya</taxon>
        <taxon>Basidiomycota</taxon>
        <taxon>Agaricomycotina</taxon>
        <taxon>Agaricomycetes</taxon>
        <taxon>Agaricomycetidae</taxon>
        <taxon>Agaricales</taxon>
        <taxon>Marasmiineae</taxon>
        <taxon>Mycenaceae</taxon>
        <taxon>Favolaschia</taxon>
    </lineage>
</organism>
<dbReference type="Proteomes" id="UP001362999">
    <property type="component" value="Unassembled WGS sequence"/>
</dbReference>
<keyword evidence="3" id="KW-1185">Reference proteome</keyword>
<comment type="caution">
    <text evidence="2">The sequence shown here is derived from an EMBL/GenBank/DDBJ whole genome shotgun (WGS) entry which is preliminary data.</text>
</comment>
<evidence type="ECO:0000313" key="2">
    <source>
        <dbReference type="EMBL" id="KAK7001365.1"/>
    </source>
</evidence>
<evidence type="ECO:0000313" key="3">
    <source>
        <dbReference type="Proteomes" id="UP001362999"/>
    </source>
</evidence>
<evidence type="ECO:0008006" key="4">
    <source>
        <dbReference type="Google" id="ProtNLM"/>
    </source>
</evidence>
<dbReference type="EMBL" id="JAWWNJ010000083">
    <property type="protein sequence ID" value="KAK7001365.1"/>
    <property type="molecule type" value="Genomic_DNA"/>
</dbReference>
<dbReference type="Gene3D" id="3.80.10.10">
    <property type="entry name" value="Ribonuclease Inhibitor"/>
    <property type="match status" value="1"/>
</dbReference>
<keyword evidence="1" id="KW-0175">Coiled coil</keyword>
<reference evidence="2 3" key="1">
    <citation type="journal article" date="2024" name="J Genomics">
        <title>Draft genome sequencing and assembly of Favolaschia claudopus CIRM-BRFM 2984 isolated from oak limbs.</title>
        <authorList>
            <person name="Navarro D."/>
            <person name="Drula E."/>
            <person name="Chaduli D."/>
            <person name="Cazenave R."/>
            <person name="Ahrendt S."/>
            <person name="Wang J."/>
            <person name="Lipzen A."/>
            <person name="Daum C."/>
            <person name="Barry K."/>
            <person name="Grigoriev I.V."/>
            <person name="Favel A."/>
            <person name="Rosso M.N."/>
            <person name="Martin F."/>
        </authorList>
    </citation>
    <scope>NUCLEOTIDE SEQUENCE [LARGE SCALE GENOMIC DNA]</scope>
    <source>
        <strain evidence="2 3">CIRM-BRFM 2984</strain>
    </source>
</reference>
<dbReference type="InterPro" id="IPR032675">
    <property type="entry name" value="LRR_dom_sf"/>
</dbReference>
<proteinExistence type="predicted"/>
<feature type="coiled-coil region" evidence="1">
    <location>
        <begin position="20"/>
        <end position="47"/>
    </location>
</feature>
<protein>
    <recommendedName>
        <fullName evidence="4">F-box domain-containing protein</fullName>
    </recommendedName>
</protein>
<dbReference type="AlphaFoldDB" id="A0AAW0A5K0"/>
<sequence>MESPFAHRFGTNYVPTDEEIDQIKLDLLLLSEELARIDERIRELSEQRAKIRAYIEPRKALISHSRRLPMDILEAIFLACLPTSRNAAMSLREAPLLLCRVCSAWRAAALSMPRLWASLHIPVDFIMAKDSRSFAVDQWLNRAAAASMSLSICDTSGGWVWGLPPDSSPASDTLLKSLTRSSASWRNIEFMDMNSGTADALAAIEPLKRLESFKITGDSSHLFQFNLLKGPRLRAVTLLSESDFDLNLAHTLPVAWRQLTHLTIQAARSGDHPLFLRNMILLLEKCPLLVSFHVTLANDESPFEYGSLSILMPFLETFVVPPLYALPHWYLSCITHCVSMPRLRHFHVPIANLDSQSESFALASAGTKLPLVEDLSIYLGSLGPQGLLESLRAYPSLTKLVADAHMWAWASANWDPGSATNSCGTARLIEILTDTLLCPRLQELQVRNSLNLSQSALDAFLLARVELEVPCRLRLFGIAFQSAWDDAQIPSLTPTEIQFYTAQGLHVSIAPTPRAKFEAYTPSPWIGLPGDDNIFHNVQL</sequence>
<accession>A0AAW0A5K0</accession>
<gene>
    <name evidence="2" type="ORF">R3P38DRAFT_3284217</name>
</gene>